<reference evidence="2 3" key="1">
    <citation type="submission" date="2013-04" db="EMBL/GenBank/DDBJ databases">
        <title>The Genome Sequence of Treponema maltophilum ATCC 51939.</title>
        <authorList>
            <consortium name="The Broad Institute Genomics Platform"/>
            <person name="Earl A."/>
            <person name="Ward D."/>
            <person name="Feldgarden M."/>
            <person name="Gevers D."/>
            <person name="Leonetti C."/>
            <person name="Blanton J.M."/>
            <person name="Dewhirst F.E."/>
            <person name="Izard J."/>
            <person name="Walker B."/>
            <person name="Young S."/>
            <person name="Zeng Q."/>
            <person name="Gargeya S."/>
            <person name="Fitzgerald M."/>
            <person name="Haas B."/>
            <person name="Abouelleil A."/>
            <person name="Allen A.W."/>
            <person name="Alvarado L."/>
            <person name="Arachchi H.M."/>
            <person name="Berlin A.M."/>
            <person name="Chapman S.B."/>
            <person name="Gainer-Dewar J."/>
            <person name="Goldberg J."/>
            <person name="Griggs A."/>
            <person name="Gujja S."/>
            <person name="Hansen M."/>
            <person name="Howarth C."/>
            <person name="Imamovic A."/>
            <person name="Ireland A."/>
            <person name="Larimer J."/>
            <person name="McCowan C."/>
            <person name="Murphy C."/>
            <person name="Pearson M."/>
            <person name="Poon T.W."/>
            <person name="Priest M."/>
            <person name="Roberts A."/>
            <person name="Saif S."/>
            <person name="Shea T."/>
            <person name="Sisk P."/>
            <person name="Sykes S."/>
            <person name="Wortman J."/>
            <person name="Nusbaum C."/>
            <person name="Birren B."/>
        </authorList>
    </citation>
    <scope>NUCLEOTIDE SEQUENCE [LARGE SCALE GENOMIC DNA]</scope>
    <source>
        <strain evidence="2 3">ATCC 51939</strain>
    </source>
</reference>
<keyword evidence="1" id="KW-0812">Transmembrane</keyword>
<comment type="caution">
    <text evidence="2">The sequence shown here is derived from an EMBL/GenBank/DDBJ whole genome shotgun (WGS) entry which is preliminary data.</text>
</comment>
<keyword evidence="3" id="KW-1185">Reference proteome</keyword>
<keyword evidence="1" id="KW-1133">Transmembrane helix</keyword>
<proteinExistence type="predicted"/>
<dbReference type="Proteomes" id="UP000014541">
    <property type="component" value="Unassembled WGS sequence"/>
</dbReference>
<dbReference type="eggNOG" id="ENOG5034ATE">
    <property type="taxonomic scope" value="Bacteria"/>
</dbReference>
<organism evidence="2 3">
    <name type="scientific">Treponema maltophilum ATCC 51939</name>
    <dbReference type="NCBI Taxonomy" id="1125699"/>
    <lineage>
        <taxon>Bacteria</taxon>
        <taxon>Pseudomonadati</taxon>
        <taxon>Spirochaetota</taxon>
        <taxon>Spirochaetia</taxon>
        <taxon>Spirochaetales</taxon>
        <taxon>Treponemataceae</taxon>
        <taxon>Treponema</taxon>
    </lineage>
</organism>
<sequence length="543" mass="59436">MNTDDVVHIGRDSIEIDSGLNEQDFARSRSGQYMSETGFACTPEPNAPNASNDKARFRIEDFRFTGTRLGKNGTVILCAPSFAGDCLLSLIQNALPAHAGTAAADNAGADTAVAQKKALQAIYAASSAAEYLLKQNKNFVNCGPAGIIVSENGSVLFLPPTLFERSMLSRSGNERAFLYGSWIAPISDRGASVRFTVAACAYAVMSGKRPFEQEDEEKRGEDYLDNNFIPLAYLIAAENDKTKALLRTIDGALSCKTQYTKGGLQSARPSQSAGAAAASAKAPAFLPPDFTDLLTAASAYGKTDAAATAKKELDEKRTAFIAQRHKTVKRRRFMRRHGVKLAVAAAAVLIAAVSAVGIVKSNNRLTTENMTAMEVVRTFYSALHNLDTLTMDSCGSRKALKNYSNMAATLFVTGKMRQAYENTPSFLTPEQWVASDNPLDYWVFGLTHLTVESEDPAAYAQNAHRGDTAQISARFYILAEEGQHNYRVAAYTDRLMLEYGKKYWQITRIDSRSEDVDFDAELFVQRLASEGIRQIKDDYPWLP</sequence>
<gene>
    <name evidence="2" type="ORF">HMPREF9194_01509</name>
</gene>
<feature type="transmembrane region" description="Helical" evidence="1">
    <location>
        <begin position="339"/>
        <end position="359"/>
    </location>
</feature>
<dbReference type="RefSeq" id="WP_016525779.1">
    <property type="nucleotide sequence ID" value="NZ_KE332518.1"/>
</dbReference>
<dbReference type="EMBL" id="ATFF01000006">
    <property type="protein sequence ID" value="EPF31168.1"/>
    <property type="molecule type" value="Genomic_DNA"/>
</dbReference>
<keyword evidence="1" id="KW-0472">Membrane</keyword>
<dbReference type="AlphaFoldDB" id="S3JYV7"/>
<dbReference type="STRING" id="1125699.HMPREF9194_01509"/>
<dbReference type="OrthoDB" id="354724at2"/>
<dbReference type="PATRIC" id="fig|1125699.3.peg.1523"/>
<evidence type="ECO:0000313" key="2">
    <source>
        <dbReference type="EMBL" id="EPF31168.1"/>
    </source>
</evidence>
<evidence type="ECO:0000256" key="1">
    <source>
        <dbReference type="SAM" id="Phobius"/>
    </source>
</evidence>
<evidence type="ECO:0000313" key="3">
    <source>
        <dbReference type="Proteomes" id="UP000014541"/>
    </source>
</evidence>
<protein>
    <submittedName>
        <fullName evidence="2">Uncharacterized protein</fullName>
    </submittedName>
</protein>
<dbReference type="HOGENOM" id="CLU_449003_0_0_12"/>
<accession>S3JYV7</accession>
<name>S3JYV7_TREMA</name>